<keyword evidence="3" id="KW-1185">Reference proteome</keyword>
<gene>
    <name evidence="2" type="ORF">PGB34_17745</name>
</gene>
<dbReference type="Proteomes" id="UP001212602">
    <property type="component" value="Unassembled WGS sequence"/>
</dbReference>
<dbReference type="Pfam" id="PF04830">
    <property type="entry name" value="DUF637"/>
    <property type="match status" value="1"/>
</dbReference>
<dbReference type="RefSeq" id="WP_271429420.1">
    <property type="nucleotide sequence ID" value="NZ_JAQIPB010000008.1"/>
</dbReference>
<dbReference type="EMBL" id="JAQIPB010000008">
    <property type="protein sequence ID" value="MDA7418212.1"/>
    <property type="molecule type" value="Genomic_DNA"/>
</dbReference>
<proteinExistence type="predicted"/>
<feature type="domain" description="DUF637" evidence="1">
    <location>
        <begin position="120"/>
        <end position="165"/>
    </location>
</feature>
<accession>A0AAE3NDF1</accession>
<evidence type="ECO:0000313" key="2">
    <source>
        <dbReference type="EMBL" id="MDA7418212.1"/>
    </source>
</evidence>
<comment type="caution">
    <text evidence="2">The sequence shown here is derived from an EMBL/GenBank/DDBJ whole genome shotgun (WGS) entry which is preliminary data.</text>
</comment>
<dbReference type="AlphaFoldDB" id="A0AAE3NDF1"/>
<dbReference type="InterPro" id="IPR006915">
    <property type="entry name" value="DUF637_hemagglutn_put"/>
</dbReference>
<reference evidence="2" key="1">
    <citation type="submission" date="2023-01" db="EMBL/GenBank/DDBJ databases">
        <title>Xenophilus mangrovi sp. nov., isolated from soil of Mangrove nature reserve.</title>
        <authorList>
            <person name="Xu S."/>
            <person name="Liu Z."/>
            <person name="Xu Y."/>
        </authorList>
    </citation>
    <scope>NUCLEOTIDE SEQUENCE</scope>
    <source>
        <strain evidence="2">YW8</strain>
    </source>
</reference>
<evidence type="ECO:0000313" key="3">
    <source>
        <dbReference type="Proteomes" id="UP001212602"/>
    </source>
</evidence>
<evidence type="ECO:0000259" key="1">
    <source>
        <dbReference type="Pfam" id="PF04830"/>
    </source>
</evidence>
<organism evidence="2 3">
    <name type="scientific">Xenophilus arseniciresistens</name>
    <dbReference type="NCBI Taxonomy" id="1283306"/>
    <lineage>
        <taxon>Bacteria</taxon>
        <taxon>Pseudomonadati</taxon>
        <taxon>Pseudomonadota</taxon>
        <taxon>Betaproteobacteria</taxon>
        <taxon>Burkholderiales</taxon>
        <taxon>Comamonadaceae</taxon>
        <taxon>Xenophilus</taxon>
    </lineage>
</organism>
<name>A0AAE3NDF1_9BURK</name>
<protein>
    <submittedName>
        <fullName evidence="2">DUF637 domain-containing protein</fullName>
    </submittedName>
</protein>
<sequence length="187" mass="18663">MRVPITSSWTITLASFFGEEKFETKRIGETAESLASSADGRANSGCLNTLEPKASGRAGNHLGQLFVPRPRPCVGPRAEVGGAAAGEAVAVGAGEGVYLSGGGTFLSSTGASISAVAGGALEAGIAALASQAAVAAVNNQFDLGATLETLGPSANVRQLLTAVVIRLERDERGISLGGVAADPPLSE</sequence>